<evidence type="ECO:0000256" key="5">
    <source>
        <dbReference type="SAM" id="Phobius"/>
    </source>
</evidence>
<evidence type="ECO:0000313" key="7">
    <source>
        <dbReference type="Proteomes" id="UP000324832"/>
    </source>
</evidence>
<dbReference type="PANTHER" id="PTHR48021">
    <property type="match status" value="1"/>
</dbReference>
<name>A0A5E4R5N6_9NEOP</name>
<feature type="transmembrane region" description="Helical" evidence="5">
    <location>
        <begin position="12"/>
        <end position="40"/>
    </location>
</feature>
<evidence type="ECO:0000256" key="4">
    <source>
        <dbReference type="ARBA" id="ARBA00023136"/>
    </source>
</evidence>
<dbReference type="SUPFAM" id="SSF103473">
    <property type="entry name" value="MFS general substrate transporter"/>
    <property type="match status" value="1"/>
</dbReference>
<proteinExistence type="predicted"/>
<evidence type="ECO:0000313" key="6">
    <source>
        <dbReference type="EMBL" id="VVD05145.1"/>
    </source>
</evidence>
<evidence type="ECO:0000256" key="3">
    <source>
        <dbReference type="ARBA" id="ARBA00022989"/>
    </source>
</evidence>
<dbReference type="InterPro" id="IPR050549">
    <property type="entry name" value="MFS_Trehalose_Transporter"/>
</dbReference>
<dbReference type="GO" id="GO:0016020">
    <property type="term" value="C:membrane"/>
    <property type="evidence" value="ECO:0007669"/>
    <property type="project" value="UniProtKB-SubCell"/>
</dbReference>
<evidence type="ECO:0008006" key="8">
    <source>
        <dbReference type="Google" id="ProtNLM"/>
    </source>
</evidence>
<dbReference type="GO" id="GO:0022857">
    <property type="term" value="F:transmembrane transporter activity"/>
    <property type="evidence" value="ECO:0007669"/>
    <property type="project" value="InterPro"/>
</dbReference>
<feature type="transmembrane region" description="Helical" evidence="5">
    <location>
        <begin position="177"/>
        <end position="195"/>
    </location>
</feature>
<sequence>MCIIIGIFTQFLFGLLCYWRTVALINITFTIAAVIALFFVPESPHWLVSRKRYEEARESLQWLRGWTTPSSVEGELMDIKALFKERNESSDEVETLWERLSAYTDKSFLHPFFLVAYAFFVGHFSGMTTLQTYAVSIFQMLQAPLDKYHATLILGVLQVAGSACCVLAVHATGKRPLTLFSTAAAGTCCLLLAAYEGYLRMVRPRHGVSQCH</sequence>
<dbReference type="Gene3D" id="1.20.1250.20">
    <property type="entry name" value="MFS general substrate transporter like domains"/>
    <property type="match status" value="1"/>
</dbReference>
<dbReference type="Pfam" id="PF00083">
    <property type="entry name" value="Sugar_tr"/>
    <property type="match status" value="1"/>
</dbReference>
<accession>A0A5E4R5N6</accession>
<protein>
    <recommendedName>
        <fullName evidence="8">Major facilitator superfamily (MFS) profile domain-containing protein</fullName>
    </recommendedName>
</protein>
<keyword evidence="4 5" id="KW-0472">Membrane</keyword>
<keyword evidence="2 5" id="KW-0812">Transmembrane</keyword>
<keyword evidence="3 5" id="KW-1133">Transmembrane helix</keyword>
<evidence type="ECO:0000256" key="1">
    <source>
        <dbReference type="ARBA" id="ARBA00004370"/>
    </source>
</evidence>
<dbReference type="EMBL" id="FZQP02006937">
    <property type="protein sequence ID" value="VVD05145.1"/>
    <property type="molecule type" value="Genomic_DNA"/>
</dbReference>
<evidence type="ECO:0000256" key="2">
    <source>
        <dbReference type="ARBA" id="ARBA00022692"/>
    </source>
</evidence>
<keyword evidence="7" id="KW-1185">Reference proteome</keyword>
<dbReference type="AlphaFoldDB" id="A0A5E4R5N6"/>
<comment type="subcellular location">
    <subcellularLocation>
        <location evidence="1">Membrane</location>
    </subcellularLocation>
</comment>
<organism evidence="6 7">
    <name type="scientific">Leptidea sinapis</name>
    <dbReference type="NCBI Taxonomy" id="189913"/>
    <lineage>
        <taxon>Eukaryota</taxon>
        <taxon>Metazoa</taxon>
        <taxon>Ecdysozoa</taxon>
        <taxon>Arthropoda</taxon>
        <taxon>Hexapoda</taxon>
        <taxon>Insecta</taxon>
        <taxon>Pterygota</taxon>
        <taxon>Neoptera</taxon>
        <taxon>Endopterygota</taxon>
        <taxon>Lepidoptera</taxon>
        <taxon>Glossata</taxon>
        <taxon>Ditrysia</taxon>
        <taxon>Papilionoidea</taxon>
        <taxon>Pieridae</taxon>
        <taxon>Dismorphiinae</taxon>
        <taxon>Leptidea</taxon>
    </lineage>
</organism>
<gene>
    <name evidence="6" type="ORF">LSINAPIS_LOCUS14742</name>
</gene>
<feature type="transmembrane region" description="Helical" evidence="5">
    <location>
        <begin position="151"/>
        <end position="171"/>
    </location>
</feature>
<feature type="transmembrane region" description="Helical" evidence="5">
    <location>
        <begin position="108"/>
        <end position="130"/>
    </location>
</feature>
<dbReference type="Proteomes" id="UP000324832">
    <property type="component" value="Unassembled WGS sequence"/>
</dbReference>
<dbReference type="InterPro" id="IPR036259">
    <property type="entry name" value="MFS_trans_sf"/>
</dbReference>
<reference evidence="6 7" key="1">
    <citation type="submission" date="2017-07" db="EMBL/GenBank/DDBJ databases">
        <authorList>
            <person name="Talla V."/>
            <person name="Backstrom N."/>
        </authorList>
    </citation>
    <scope>NUCLEOTIDE SEQUENCE [LARGE SCALE GENOMIC DNA]</scope>
</reference>
<dbReference type="PANTHER" id="PTHR48021:SF39">
    <property type="entry name" value="MAJOR FACILITATOR SUPERFAMILY (MFS) PROFILE DOMAIN-CONTAINING PROTEIN"/>
    <property type="match status" value="1"/>
</dbReference>
<dbReference type="InterPro" id="IPR005828">
    <property type="entry name" value="MFS_sugar_transport-like"/>
</dbReference>